<evidence type="ECO:0000313" key="2">
    <source>
        <dbReference type="EMBL" id="MDF9409203.1"/>
    </source>
</evidence>
<feature type="transmembrane region" description="Helical" evidence="1">
    <location>
        <begin position="30"/>
        <end position="48"/>
    </location>
</feature>
<reference evidence="2" key="1">
    <citation type="submission" date="2022-02" db="EMBL/GenBank/DDBJ databases">
        <authorList>
            <person name="Leng L."/>
        </authorList>
    </citation>
    <scope>NUCLEOTIDE SEQUENCE</scope>
    <source>
        <strain evidence="2">JI</strain>
    </source>
</reference>
<proteinExistence type="predicted"/>
<keyword evidence="1" id="KW-0472">Membrane</keyword>
<protein>
    <submittedName>
        <fullName evidence="2">Uncharacterized protein</fullName>
    </submittedName>
</protein>
<feature type="transmembrane region" description="Helical" evidence="1">
    <location>
        <begin position="122"/>
        <end position="140"/>
    </location>
</feature>
<evidence type="ECO:0000313" key="3">
    <source>
        <dbReference type="Proteomes" id="UP001154312"/>
    </source>
</evidence>
<feature type="transmembrane region" description="Helical" evidence="1">
    <location>
        <begin position="6"/>
        <end position="23"/>
    </location>
</feature>
<dbReference type="RefSeq" id="WP_277444646.1">
    <property type="nucleotide sequence ID" value="NZ_JAKOAV010000025.1"/>
</dbReference>
<gene>
    <name evidence="2" type="ORF">L7E55_12690</name>
</gene>
<keyword evidence="1" id="KW-1133">Transmembrane helix</keyword>
<dbReference type="Proteomes" id="UP001154312">
    <property type="component" value="Unassembled WGS sequence"/>
</dbReference>
<feature type="transmembrane region" description="Helical" evidence="1">
    <location>
        <begin position="92"/>
        <end position="110"/>
    </location>
</feature>
<name>A0A9X4H6U4_9FIRM</name>
<feature type="transmembrane region" description="Helical" evidence="1">
    <location>
        <begin position="60"/>
        <end position="80"/>
    </location>
</feature>
<organism evidence="2 3">
    <name type="scientific">Pelotomaculum isophthalicicum JI</name>
    <dbReference type="NCBI Taxonomy" id="947010"/>
    <lineage>
        <taxon>Bacteria</taxon>
        <taxon>Bacillati</taxon>
        <taxon>Bacillota</taxon>
        <taxon>Clostridia</taxon>
        <taxon>Eubacteriales</taxon>
        <taxon>Desulfotomaculaceae</taxon>
        <taxon>Pelotomaculum</taxon>
    </lineage>
</organism>
<evidence type="ECO:0000256" key="1">
    <source>
        <dbReference type="SAM" id="Phobius"/>
    </source>
</evidence>
<accession>A0A9X4H6U4</accession>
<sequence length="158" mass="18064">MPEYAWPISLVIAWIIFFLLVDWSRLKYTIWGGAIASILQILVDTAAMKMDLYHVKNITHILGSSVYFTFGVVFTVGVLFTQSMPVSRWMQALNILVVVALFSIEEHLYVKIGVLEYNHWNHQASIFINLLVFTGFTWLVDTLKLNRVGRIEKGGSII</sequence>
<keyword evidence="3" id="KW-1185">Reference proteome</keyword>
<dbReference type="AlphaFoldDB" id="A0A9X4H6U4"/>
<keyword evidence="1" id="KW-0812">Transmembrane</keyword>
<dbReference type="EMBL" id="JAKOAV010000025">
    <property type="protein sequence ID" value="MDF9409203.1"/>
    <property type="molecule type" value="Genomic_DNA"/>
</dbReference>
<comment type="caution">
    <text evidence="2">The sequence shown here is derived from an EMBL/GenBank/DDBJ whole genome shotgun (WGS) entry which is preliminary data.</text>
</comment>